<dbReference type="AlphaFoldDB" id="W2RX26"/>
<dbReference type="eggNOG" id="ENOG502RVGP">
    <property type="taxonomic scope" value="Eukaryota"/>
</dbReference>
<evidence type="ECO:0000256" key="1">
    <source>
        <dbReference type="ARBA" id="ARBA00022603"/>
    </source>
</evidence>
<keyword evidence="1" id="KW-0489">Methyltransferase</keyword>
<dbReference type="InterPro" id="IPR029063">
    <property type="entry name" value="SAM-dependent_MTases_sf"/>
</dbReference>
<keyword evidence="2" id="KW-0808">Transferase</keyword>
<accession>W2RX26</accession>
<dbReference type="InterPro" id="IPR001077">
    <property type="entry name" value="COMT_C"/>
</dbReference>
<dbReference type="EMBL" id="KB822720">
    <property type="protein sequence ID" value="ETN40977.1"/>
    <property type="molecule type" value="Genomic_DNA"/>
</dbReference>
<keyword evidence="3" id="KW-0949">S-adenosyl-L-methionine</keyword>
<dbReference type="PANTHER" id="PTHR43712">
    <property type="entry name" value="PUTATIVE (AFU_ORTHOLOGUE AFUA_4G14580)-RELATED"/>
    <property type="match status" value="1"/>
</dbReference>
<dbReference type="RefSeq" id="XP_008717820.1">
    <property type="nucleotide sequence ID" value="XM_008719598.1"/>
</dbReference>
<dbReference type="GO" id="GO:0032259">
    <property type="term" value="P:methylation"/>
    <property type="evidence" value="ECO:0007669"/>
    <property type="project" value="UniProtKB-KW"/>
</dbReference>
<gene>
    <name evidence="5" type="ORF">HMPREF1541_05257</name>
</gene>
<protein>
    <recommendedName>
        <fullName evidence="4">O-methyltransferase C-terminal domain-containing protein</fullName>
    </recommendedName>
</protein>
<proteinExistence type="predicted"/>
<evidence type="ECO:0000313" key="6">
    <source>
        <dbReference type="Proteomes" id="UP000030752"/>
    </source>
</evidence>
<dbReference type="GO" id="GO:0008171">
    <property type="term" value="F:O-methyltransferase activity"/>
    <property type="evidence" value="ECO:0007669"/>
    <property type="project" value="InterPro"/>
</dbReference>
<feature type="domain" description="O-methyltransferase C-terminal" evidence="4">
    <location>
        <begin position="15"/>
        <end position="182"/>
    </location>
</feature>
<sequence length="263" mass="29537">MKDPKRMHSIDAEDGAFAEVFGKGILEYIFTPEAETCMTNMTLGVPWMSTITVAATRADLPWDSYGSTVCDVGAGLGSVMLEVKKAFPSLNVICQELEPMIPVMQKVISPRYENEMERGEIKLEVHDYFTPQETVADVYWLRGVIREYEDDVAAKVLANLKPAMTKNPNARVFVNELFIPQLITPDQAGNTAASLNTSKEQSGWPMVTQMQQLGGQQLFSGKERTFEEIRNIGEMAGLKFVKYHRFRMFTGVAEFKFLSSPKL</sequence>
<reference evidence="5 6" key="1">
    <citation type="submission" date="2013-03" db="EMBL/GenBank/DDBJ databases">
        <title>The Genome Sequence of Phialophora europaea CBS 101466.</title>
        <authorList>
            <consortium name="The Broad Institute Genomics Platform"/>
            <person name="Cuomo C."/>
            <person name="de Hoog S."/>
            <person name="Gorbushina A."/>
            <person name="Walker B."/>
            <person name="Young S.K."/>
            <person name="Zeng Q."/>
            <person name="Gargeya S."/>
            <person name="Fitzgerald M."/>
            <person name="Haas B."/>
            <person name="Abouelleil A."/>
            <person name="Allen A.W."/>
            <person name="Alvarado L."/>
            <person name="Arachchi H.M."/>
            <person name="Berlin A.M."/>
            <person name="Chapman S.B."/>
            <person name="Gainer-Dewar J."/>
            <person name="Goldberg J."/>
            <person name="Griggs A."/>
            <person name="Gujja S."/>
            <person name="Hansen M."/>
            <person name="Howarth C."/>
            <person name="Imamovic A."/>
            <person name="Ireland A."/>
            <person name="Larimer J."/>
            <person name="McCowan C."/>
            <person name="Murphy C."/>
            <person name="Pearson M."/>
            <person name="Poon T.W."/>
            <person name="Priest M."/>
            <person name="Roberts A."/>
            <person name="Saif S."/>
            <person name="Shea T."/>
            <person name="Sisk P."/>
            <person name="Sykes S."/>
            <person name="Wortman J."/>
            <person name="Nusbaum C."/>
            <person name="Birren B."/>
        </authorList>
    </citation>
    <scope>NUCLEOTIDE SEQUENCE [LARGE SCALE GENOMIC DNA]</scope>
    <source>
        <strain evidence="5 6">CBS 101466</strain>
    </source>
</reference>
<dbReference type="Pfam" id="PF00891">
    <property type="entry name" value="Methyltransf_2"/>
    <property type="match status" value="1"/>
</dbReference>
<dbReference type="PROSITE" id="PS51683">
    <property type="entry name" value="SAM_OMT_II"/>
    <property type="match status" value="1"/>
</dbReference>
<dbReference type="InterPro" id="IPR016461">
    <property type="entry name" value="COMT-like"/>
</dbReference>
<dbReference type="InParanoid" id="W2RX26"/>
<evidence type="ECO:0000259" key="4">
    <source>
        <dbReference type="Pfam" id="PF00891"/>
    </source>
</evidence>
<name>W2RX26_CYPE1</name>
<evidence type="ECO:0000256" key="2">
    <source>
        <dbReference type="ARBA" id="ARBA00022679"/>
    </source>
</evidence>
<dbReference type="PANTHER" id="PTHR43712:SF2">
    <property type="entry name" value="O-METHYLTRANSFERASE CICE"/>
    <property type="match status" value="1"/>
</dbReference>
<dbReference type="VEuPathDB" id="FungiDB:HMPREF1541_05257"/>
<dbReference type="STRING" id="1220924.W2RX26"/>
<keyword evidence="6" id="KW-1185">Reference proteome</keyword>
<evidence type="ECO:0000256" key="3">
    <source>
        <dbReference type="ARBA" id="ARBA00022691"/>
    </source>
</evidence>
<dbReference type="SUPFAM" id="SSF53335">
    <property type="entry name" value="S-adenosyl-L-methionine-dependent methyltransferases"/>
    <property type="match status" value="1"/>
</dbReference>
<dbReference type="Gene3D" id="3.40.50.150">
    <property type="entry name" value="Vaccinia Virus protein VP39"/>
    <property type="match status" value="1"/>
</dbReference>
<dbReference type="Proteomes" id="UP000030752">
    <property type="component" value="Unassembled WGS sequence"/>
</dbReference>
<evidence type="ECO:0000313" key="5">
    <source>
        <dbReference type="EMBL" id="ETN40977.1"/>
    </source>
</evidence>
<dbReference type="OrthoDB" id="4137693at2759"/>
<dbReference type="HOGENOM" id="CLU_1057755_0_0_1"/>
<dbReference type="GeneID" id="19972596"/>
<organism evidence="5 6">
    <name type="scientific">Cyphellophora europaea (strain CBS 101466)</name>
    <name type="common">Phialophora europaea</name>
    <dbReference type="NCBI Taxonomy" id="1220924"/>
    <lineage>
        <taxon>Eukaryota</taxon>
        <taxon>Fungi</taxon>
        <taxon>Dikarya</taxon>
        <taxon>Ascomycota</taxon>
        <taxon>Pezizomycotina</taxon>
        <taxon>Eurotiomycetes</taxon>
        <taxon>Chaetothyriomycetidae</taxon>
        <taxon>Chaetothyriales</taxon>
        <taxon>Cyphellophoraceae</taxon>
        <taxon>Cyphellophora</taxon>
    </lineage>
</organism>